<evidence type="ECO:0000313" key="2">
    <source>
        <dbReference type="Proteomes" id="UP001164803"/>
    </source>
</evidence>
<evidence type="ECO:0000313" key="1">
    <source>
        <dbReference type="EMBL" id="WAH39065.1"/>
    </source>
</evidence>
<gene>
    <name evidence="1" type="ORF">NZD86_11590</name>
</gene>
<dbReference type="Pfam" id="PF14097">
    <property type="entry name" value="SpoVAE"/>
    <property type="match status" value="1"/>
</dbReference>
<keyword evidence="2" id="KW-1185">Reference proteome</keyword>
<proteinExistence type="predicted"/>
<dbReference type="EMBL" id="CP104064">
    <property type="protein sequence ID" value="WAH39065.1"/>
    <property type="molecule type" value="Genomic_DNA"/>
</dbReference>
<dbReference type="Proteomes" id="UP001164803">
    <property type="component" value="Chromosome"/>
</dbReference>
<name>A0ABY6ZAD9_9BACL</name>
<dbReference type="RefSeq" id="WP_268046717.1">
    <property type="nucleotide sequence ID" value="NZ_CP104064.1"/>
</dbReference>
<sequence>MDEHRRLDDGEPRRVILVTDGDHMALRALRIAAKRTGCRIISLSAGNPTPLSGVEIVNYVRQAPYDPVIVMMDDNGDGNESGGEQALSVLVHHPDVRVIAALAVASNTCAVEGVAIDFSIDARGRRVETAVDKDGVPQNSYIVSGDTVDILRRLDPPLIVGIGDIGKMHGHDAPERGAPITTAAIEWILLSTQHQHLFAHNDGASLAYREERNTRR</sequence>
<organism evidence="1 2">
    <name type="scientific">Alicyclobacillus dauci</name>
    <dbReference type="NCBI Taxonomy" id="1475485"/>
    <lineage>
        <taxon>Bacteria</taxon>
        <taxon>Bacillati</taxon>
        <taxon>Bacillota</taxon>
        <taxon>Bacilli</taxon>
        <taxon>Bacillales</taxon>
        <taxon>Alicyclobacillaceae</taxon>
        <taxon>Alicyclobacillus</taxon>
    </lineage>
</organism>
<accession>A0ABY6ZAD9</accession>
<reference evidence="1" key="1">
    <citation type="submission" date="2022-08" db="EMBL/GenBank/DDBJ databases">
        <title>Alicyclobacillus dauci DSM2870, complete genome.</title>
        <authorList>
            <person name="Wang Q."/>
            <person name="Cai R."/>
            <person name="Wang Z."/>
        </authorList>
    </citation>
    <scope>NUCLEOTIDE SEQUENCE</scope>
    <source>
        <strain evidence="1">DSM 28700</strain>
    </source>
</reference>
<dbReference type="InterPro" id="IPR025914">
    <property type="entry name" value="SpoVAE"/>
</dbReference>
<protein>
    <submittedName>
        <fullName evidence="1">Stage V sporulation protein AE</fullName>
    </submittedName>
</protein>